<dbReference type="EC" id="3.1.21.2" evidence="9"/>
<dbReference type="PROSITE" id="PS51432">
    <property type="entry name" value="AP_NUCLEASE_F2_4"/>
    <property type="match status" value="1"/>
</dbReference>
<evidence type="ECO:0000256" key="7">
    <source>
        <dbReference type="ARBA" id="ARBA00022833"/>
    </source>
</evidence>
<evidence type="ECO:0000256" key="3">
    <source>
        <dbReference type="ARBA" id="ARBA00022723"/>
    </source>
</evidence>
<dbReference type="GO" id="GO:0008833">
    <property type="term" value="F:deoxyribonuclease IV (phage-T4-induced) activity"/>
    <property type="evidence" value="ECO:0007669"/>
    <property type="project" value="UniProtKB-UniRule"/>
</dbReference>
<dbReference type="PROSITE" id="PS00731">
    <property type="entry name" value="AP_NUCLEASE_F2_3"/>
    <property type="match status" value="1"/>
</dbReference>
<dbReference type="GO" id="GO:0006284">
    <property type="term" value="P:base-excision repair"/>
    <property type="evidence" value="ECO:0007669"/>
    <property type="project" value="TreeGrafter"/>
</dbReference>
<feature type="binding site" evidence="9">
    <location>
        <position position="145"/>
    </location>
    <ligand>
        <name>Zn(2+)</name>
        <dbReference type="ChEBI" id="CHEBI:29105"/>
        <label>2</label>
    </ligand>
</feature>
<dbReference type="PROSITE" id="PS00730">
    <property type="entry name" value="AP_NUCLEASE_F2_2"/>
    <property type="match status" value="1"/>
</dbReference>
<keyword evidence="5 9" id="KW-0227">DNA damage</keyword>
<feature type="binding site" evidence="9">
    <location>
        <position position="179"/>
    </location>
    <ligand>
        <name>Zn(2+)</name>
        <dbReference type="ChEBI" id="CHEBI:29105"/>
        <label>2</label>
    </ligand>
</feature>
<reference evidence="11 12" key="1">
    <citation type="submission" date="2018-04" db="EMBL/GenBank/DDBJ databases">
        <title>Genome sequence of Buchnera aphidicola from Melaphis sacchari.</title>
        <authorList>
            <person name="Geib S.M."/>
            <person name="Palmer N.A."/>
            <person name="Sattler S.E."/>
            <person name="Sarath G."/>
        </authorList>
    </citation>
    <scope>NUCLEOTIDE SEQUENCE [LARGE SCALE GENOMIC DNA]</scope>
    <source>
        <strain evidence="11 12">LSU</strain>
    </source>
</reference>
<dbReference type="HAMAP" id="MF_00152">
    <property type="entry name" value="Nfo"/>
    <property type="match status" value="1"/>
</dbReference>
<dbReference type="Gene3D" id="3.20.20.150">
    <property type="entry name" value="Divalent-metal-dependent TIM barrel enzymes"/>
    <property type="match status" value="1"/>
</dbReference>
<keyword evidence="8 9" id="KW-0234">DNA repair</keyword>
<feature type="binding site" evidence="9">
    <location>
        <position position="231"/>
    </location>
    <ligand>
        <name>Zn(2+)</name>
        <dbReference type="ChEBI" id="CHEBI:29105"/>
        <label>3</label>
    </ligand>
</feature>
<feature type="binding site" evidence="9">
    <location>
        <position position="182"/>
    </location>
    <ligand>
        <name>Zn(2+)</name>
        <dbReference type="ChEBI" id="CHEBI:29105"/>
        <label>3</label>
    </ligand>
</feature>
<keyword evidence="2 9" id="KW-0540">Nuclease</keyword>
<dbReference type="PROSITE" id="PS00729">
    <property type="entry name" value="AP_NUCLEASE_F2_1"/>
    <property type="match status" value="1"/>
</dbReference>
<feature type="binding site" evidence="9">
    <location>
        <position position="229"/>
    </location>
    <ligand>
        <name>Zn(2+)</name>
        <dbReference type="ChEBI" id="CHEBI:29105"/>
        <label>3</label>
    </ligand>
</feature>
<dbReference type="NCBIfam" id="TIGR00587">
    <property type="entry name" value="nfo"/>
    <property type="match status" value="1"/>
</dbReference>
<evidence type="ECO:0000256" key="6">
    <source>
        <dbReference type="ARBA" id="ARBA00022801"/>
    </source>
</evidence>
<evidence type="ECO:0000256" key="1">
    <source>
        <dbReference type="ARBA" id="ARBA00005340"/>
    </source>
</evidence>
<dbReference type="OrthoDB" id="9805666at2"/>
<dbReference type="FunFam" id="3.20.20.150:FF:000001">
    <property type="entry name" value="Probable endonuclease 4"/>
    <property type="match status" value="1"/>
</dbReference>
<keyword evidence="6 9" id="KW-0378">Hydrolase</keyword>
<name>A0A2U8DFQ0_9GAMM</name>
<dbReference type="SMART" id="SM00518">
    <property type="entry name" value="AP2Ec"/>
    <property type="match status" value="1"/>
</dbReference>
<feature type="binding site" evidence="9">
    <location>
        <position position="69"/>
    </location>
    <ligand>
        <name>Zn(2+)</name>
        <dbReference type="ChEBI" id="CHEBI:29105"/>
        <label>1</label>
    </ligand>
</feature>
<protein>
    <recommendedName>
        <fullName evidence="9">Probable endonuclease 4</fullName>
        <ecNumber evidence="9">3.1.21.2</ecNumber>
    </recommendedName>
    <alternativeName>
        <fullName evidence="9">Endodeoxyribonuclease IV</fullName>
    </alternativeName>
    <alternativeName>
        <fullName evidence="9">Endonuclease IV</fullName>
    </alternativeName>
</protein>
<keyword evidence="7 9" id="KW-0862">Zinc</keyword>
<evidence type="ECO:0000313" key="12">
    <source>
        <dbReference type="Proteomes" id="UP000244884"/>
    </source>
</evidence>
<dbReference type="GO" id="GO:0008081">
    <property type="term" value="F:phosphoric diester hydrolase activity"/>
    <property type="evidence" value="ECO:0007669"/>
    <property type="project" value="TreeGrafter"/>
</dbReference>
<dbReference type="InterPro" id="IPR001719">
    <property type="entry name" value="AP_endonuc_2"/>
</dbReference>
<evidence type="ECO:0000256" key="4">
    <source>
        <dbReference type="ARBA" id="ARBA00022759"/>
    </source>
</evidence>
<proteinExistence type="inferred from homology"/>
<dbReference type="SUPFAM" id="SSF51658">
    <property type="entry name" value="Xylose isomerase-like"/>
    <property type="match status" value="1"/>
</dbReference>
<sequence>MNYIGAHVSSSGGLEKAVLRAFKIQATAFSLFVKNQLRWNSAPLVDEEINKFKKSCIEYNFLFNKILPHSSYLINLGHPEDNLLAKSRAFFIDEMMRCNQLGLCFLNFHPGSHLNKISEINCLSRISESINIALENTENVIAVIENTAGQGTNVGYCFEHLFEIINKVDDKSRIGICLDTCHLFAAGYDLRTKKDCEETFKKFFNFIELKYLKAFHLNDSKKKLNSRVDRHNSLGLGEIGTVAFEWIMQNNNFDNLPMILETINSKIWKEEIIWLKSLKK</sequence>
<evidence type="ECO:0000256" key="2">
    <source>
        <dbReference type="ARBA" id="ARBA00022722"/>
    </source>
</evidence>
<feature type="binding site" evidence="9">
    <location>
        <position position="109"/>
    </location>
    <ligand>
        <name>Zn(2+)</name>
        <dbReference type="ChEBI" id="CHEBI:29105"/>
        <label>1</label>
    </ligand>
</feature>
<dbReference type="PANTHER" id="PTHR21445:SF0">
    <property type="entry name" value="APURINIC-APYRIMIDINIC ENDONUCLEASE"/>
    <property type="match status" value="1"/>
</dbReference>
<accession>A0A2U8DFQ0</accession>
<feature type="binding site" evidence="9">
    <location>
        <position position="216"/>
    </location>
    <ligand>
        <name>Zn(2+)</name>
        <dbReference type="ChEBI" id="CHEBI:29105"/>
        <label>2</label>
    </ligand>
</feature>
<evidence type="ECO:0000256" key="9">
    <source>
        <dbReference type="HAMAP-Rule" id="MF_00152"/>
    </source>
</evidence>
<dbReference type="PANTHER" id="PTHR21445">
    <property type="entry name" value="ENDONUCLEASE IV ENDODEOXYRIBONUCLEASE IV"/>
    <property type="match status" value="1"/>
</dbReference>
<dbReference type="RefSeq" id="WP_158341404.1">
    <property type="nucleotide sequence ID" value="NZ_CP029161.1"/>
</dbReference>
<evidence type="ECO:0000256" key="5">
    <source>
        <dbReference type="ARBA" id="ARBA00022763"/>
    </source>
</evidence>
<gene>
    <name evidence="9" type="primary">nfo</name>
    <name evidence="11" type="ORF">DD681_02355</name>
</gene>
<comment type="function">
    <text evidence="9">Endonuclease IV plays a role in DNA repair. It cleaves phosphodiester bonds at apurinic or apyrimidinic (AP) sites, generating a 3'-hydroxyl group and a 5'-terminal sugar phosphate.</text>
</comment>
<dbReference type="GO" id="GO:0003677">
    <property type="term" value="F:DNA binding"/>
    <property type="evidence" value="ECO:0007669"/>
    <property type="project" value="InterPro"/>
</dbReference>
<organism evidence="11 12">
    <name type="scientific">Buchnera aphidicola</name>
    <name type="common">Melanaphis sacchari</name>
    <dbReference type="NCBI Taxonomy" id="2173854"/>
    <lineage>
        <taxon>Bacteria</taxon>
        <taxon>Pseudomonadati</taxon>
        <taxon>Pseudomonadota</taxon>
        <taxon>Gammaproteobacteria</taxon>
        <taxon>Enterobacterales</taxon>
        <taxon>Erwiniaceae</taxon>
        <taxon>Buchnera</taxon>
    </lineage>
</organism>
<dbReference type="GO" id="GO:0008270">
    <property type="term" value="F:zinc ion binding"/>
    <property type="evidence" value="ECO:0007669"/>
    <property type="project" value="UniProtKB-UniRule"/>
</dbReference>
<dbReference type="InterPro" id="IPR018246">
    <property type="entry name" value="AP_endonuc_F2_Zn_BS"/>
</dbReference>
<dbReference type="AlphaFoldDB" id="A0A2U8DFQ0"/>
<feature type="binding site" evidence="9">
    <location>
        <position position="145"/>
    </location>
    <ligand>
        <name>Zn(2+)</name>
        <dbReference type="ChEBI" id="CHEBI:29105"/>
        <label>1</label>
    </ligand>
</feature>
<dbReference type="InterPro" id="IPR013022">
    <property type="entry name" value="Xyl_isomerase-like_TIM-brl"/>
</dbReference>
<evidence type="ECO:0000256" key="8">
    <source>
        <dbReference type="ARBA" id="ARBA00023204"/>
    </source>
</evidence>
<dbReference type="Pfam" id="PF01261">
    <property type="entry name" value="AP_endonuc_2"/>
    <property type="match status" value="1"/>
</dbReference>
<dbReference type="CDD" id="cd00019">
    <property type="entry name" value="AP2Ec"/>
    <property type="match status" value="1"/>
</dbReference>
<evidence type="ECO:0000313" key="11">
    <source>
        <dbReference type="EMBL" id="AWH90628.1"/>
    </source>
</evidence>
<dbReference type="NCBIfam" id="NF002199">
    <property type="entry name" value="PRK01060.1-4"/>
    <property type="match status" value="1"/>
</dbReference>
<keyword evidence="3 9" id="KW-0479">Metal-binding</keyword>
<comment type="cofactor">
    <cofactor evidence="9">
        <name>Zn(2+)</name>
        <dbReference type="ChEBI" id="CHEBI:29105"/>
    </cofactor>
    <text evidence="9">Binds 3 Zn(2+) ions.</text>
</comment>
<dbReference type="EMBL" id="CP029161">
    <property type="protein sequence ID" value="AWH90628.1"/>
    <property type="molecule type" value="Genomic_DNA"/>
</dbReference>
<feature type="domain" description="Xylose isomerase-like TIM barrel" evidence="10">
    <location>
        <begin position="23"/>
        <end position="277"/>
    </location>
</feature>
<dbReference type="GO" id="GO:0003906">
    <property type="term" value="F:DNA-(apurinic or apyrimidinic site) endonuclease activity"/>
    <property type="evidence" value="ECO:0007669"/>
    <property type="project" value="TreeGrafter"/>
</dbReference>
<keyword evidence="4 9" id="KW-0255">Endonuclease</keyword>
<dbReference type="Proteomes" id="UP000244884">
    <property type="component" value="Chromosome"/>
</dbReference>
<comment type="similarity">
    <text evidence="1 9">Belongs to the AP endonuclease 2 family.</text>
</comment>
<feature type="binding site" evidence="9">
    <location>
        <position position="261"/>
    </location>
    <ligand>
        <name>Zn(2+)</name>
        <dbReference type="ChEBI" id="CHEBI:29105"/>
        <label>2</label>
    </ligand>
</feature>
<dbReference type="InterPro" id="IPR036237">
    <property type="entry name" value="Xyl_isomerase-like_sf"/>
</dbReference>
<comment type="catalytic activity">
    <reaction evidence="9">
        <text>Endonucleolytic cleavage to 5'-phosphooligonucleotide end-products.</text>
        <dbReference type="EC" id="3.1.21.2"/>
    </reaction>
</comment>
<evidence type="ECO:0000259" key="10">
    <source>
        <dbReference type="Pfam" id="PF01261"/>
    </source>
</evidence>